<sequence>MQNNSRINDGRPPQMPPPKPQRSPSLNSTYPTNPLSGTSSSQIRPGQQRFSLTPHTMGMDDRNIAAQNQNTSTSHQQNKLQHSASETYAKPEFRQCASYEYQPSSSAAATTNVKAESTNLSFTEHDSGYSPNISECQSGAPPSPTPGYPPTYVLRSRNSAPSTSTNVQCLHPFQARSSLPDSTAAYYEHQVQKFSPTLIGDSSRVNGVLNDVYRNRLRDIDQNAEGDVHLQLATYKEWVDMLLKVNESTISNMEELEAEVAERLEFLQRKVSSNCRHSQGNELLKCRKDINTLIKFIRESCQYDVMNVSGITFETISPDMVFGNVEGAVAATQMGNSSDPETMQRNMLYANLKALALEVAEKHDEVRDLKRQVVCLEDEIQKATKKIQFKDNVIQKLRDDLKCYTKSPVETCSSMPQLNSDTPRSDPSTLVSEDNPSRYLDDVSSQFECLSQTEHMVEEKVKTLHEELDEYYDLQHKDEMQRKEMEKRIKEIVRKSECEKVTAYRKLDFMRRQLIDLESSALSETTTTSNEADNDSGIGSKNEFDKDAKILETIRKRLRSLNDSNFELKRQVQTLQLENNKLSTNLESTKYISERNSETLRSVAALLNSLTGNFSYAEMYNHDKDQCETNPFCKAIMDIKGSYQDRENKLLHTVTVQNKKIEELSKALHENEKLFGHQQRQRMNLSEGEDIDNITPPASLTGTLTTPSRHMSGECPHAAILDAALQHSHHHDAGGGGGAEGTSGGGICHLDTHEKYQRIIDELKNELEQMSCEVTQVKRECCSKAKTACSEDVALNLTESLKQLELQNDRLQEALKQQSEAKDAVASELETQNNALKCQIQHLKKAIMDREQHILHLTAVLNHHNSQNPTAYESCRANPLPHATAKQTPPTGPCCSNQQRVTDLEKRLDTMSKELDKSQRQEYFLHSETRKLNEQLNESKRKNADLASQAQRLAGLLKSQEVHRSDLAKKYDSLEESFEDQAKKLRTANAQLTVLNERFQLMERQQHEHNLERKLLHDEVLALKEKEAIVMGRQKSLQEQLAKTEKELYTAHNVMRDQTNIMKTNDLKHAEELQRLKEEHYDTKRKLKNLTEDYKRLQEAYENEQEICKQSEKLLNSFRKWKEQQLKADAENREKFQKMETHIQLLYQDKLEMLNAQRSMWLDYKTLEAELERLSQASFNVSNPRLGVTVTNEMLAERLSAIKKARSRIIEQTLLMEEALREEDKLEVAEDEPGPSKTTTATGTDDRQRQDSSNPG</sequence>
<dbReference type="RefSeq" id="XP_058979897.1">
    <property type="nucleotide sequence ID" value="XM_059123914.1"/>
</dbReference>
<feature type="region of interest" description="Disordered" evidence="2">
    <location>
        <begin position="1"/>
        <end position="58"/>
    </location>
</feature>
<organism evidence="3 4">
    <name type="scientific">Musca domestica</name>
    <name type="common">House fly</name>
    <dbReference type="NCBI Taxonomy" id="7370"/>
    <lineage>
        <taxon>Eukaryota</taxon>
        <taxon>Metazoa</taxon>
        <taxon>Ecdysozoa</taxon>
        <taxon>Arthropoda</taxon>
        <taxon>Hexapoda</taxon>
        <taxon>Insecta</taxon>
        <taxon>Pterygota</taxon>
        <taxon>Neoptera</taxon>
        <taxon>Endopterygota</taxon>
        <taxon>Diptera</taxon>
        <taxon>Brachycera</taxon>
        <taxon>Muscomorpha</taxon>
        <taxon>Muscoidea</taxon>
        <taxon>Muscidae</taxon>
        <taxon>Musca</taxon>
    </lineage>
</organism>
<accession>A0ABM3V286</accession>
<keyword evidence="3" id="KW-1185">Reference proteome</keyword>
<evidence type="ECO:0000313" key="4">
    <source>
        <dbReference type="RefSeq" id="XP_058979897.1"/>
    </source>
</evidence>
<dbReference type="PANTHER" id="PTHR45615:SF63">
    <property type="entry name" value="CHROMOSOME UNDETERMINED SCAFFOLD_10, WHOLE GENOME SHOTGUN SEQUENCE"/>
    <property type="match status" value="1"/>
</dbReference>
<name>A0ABM3V286_MUSDO</name>
<evidence type="ECO:0000256" key="2">
    <source>
        <dbReference type="SAM" id="MobiDB-lite"/>
    </source>
</evidence>
<dbReference type="InterPro" id="IPR015988">
    <property type="entry name" value="STAT_TF_CC"/>
</dbReference>
<gene>
    <name evidence="4" type="primary">LOC101895792</name>
</gene>
<dbReference type="PANTHER" id="PTHR45615">
    <property type="entry name" value="MYOSIN HEAVY CHAIN, NON-MUSCLE"/>
    <property type="match status" value="1"/>
</dbReference>
<dbReference type="GeneID" id="101895792"/>
<feature type="region of interest" description="Disordered" evidence="2">
    <location>
        <begin position="1221"/>
        <end position="1256"/>
    </location>
</feature>
<keyword evidence="1" id="KW-0175">Coiled coil</keyword>
<feature type="coiled-coil region" evidence="1">
    <location>
        <begin position="239"/>
        <end position="270"/>
    </location>
</feature>
<evidence type="ECO:0000313" key="3">
    <source>
        <dbReference type="Proteomes" id="UP001652621"/>
    </source>
</evidence>
<dbReference type="InterPro" id="IPR031843">
    <property type="entry name" value="Yuri_gagarin"/>
</dbReference>
<feature type="coiled-coil region" evidence="1">
    <location>
        <begin position="551"/>
        <end position="585"/>
    </location>
</feature>
<feature type="compositionally biased region" description="Polar residues" evidence="2">
    <location>
        <begin position="412"/>
        <end position="434"/>
    </location>
</feature>
<feature type="coiled-coil region" evidence="1">
    <location>
        <begin position="1070"/>
        <end position="1114"/>
    </location>
</feature>
<reference evidence="4" key="1">
    <citation type="submission" date="2025-08" db="UniProtKB">
        <authorList>
            <consortium name="RefSeq"/>
        </authorList>
    </citation>
    <scope>IDENTIFICATION</scope>
    <source>
        <strain evidence="4">Aabys</strain>
        <tissue evidence="4">Whole body</tissue>
    </source>
</reference>
<feature type="region of interest" description="Disordered" evidence="2">
    <location>
        <begin position="122"/>
        <end position="148"/>
    </location>
</feature>
<dbReference type="Pfam" id="PF15934">
    <property type="entry name" value="Yuri_gagarin"/>
    <property type="match status" value="1"/>
</dbReference>
<feature type="coiled-coil region" evidence="1">
    <location>
        <begin position="352"/>
        <end position="400"/>
    </location>
</feature>
<feature type="coiled-coil region" evidence="1">
    <location>
        <begin position="901"/>
        <end position="1005"/>
    </location>
</feature>
<dbReference type="Proteomes" id="UP001652621">
    <property type="component" value="Unplaced"/>
</dbReference>
<proteinExistence type="predicted"/>
<feature type="coiled-coil region" evidence="1">
    <location>
        <begin position="753"/>
        <end position="846"/>
    </location>
</feature>
<evidence type="ECO:0000256" key="1">
    <source>
        <dbReference type="SAM" id="Coils"/>
    </source>
</evidence>
<feature type="compositionally biased region" description="Polar residues" evidence="2">
    <location>
        <begin position="26"/>
        <end position="54"/>
    </location>
</feature>
<feature type="region of interest" description="Disordered" evidence="2">
    <location>
        <begin position="412"/>
        <end position="435"/>
    </location>
</feature>
<dbReference type="SUPFAM" id="SSF47655">
    <property type="entry name" value="STAT"/>
    <property type="match status" value="1"/>
</dbReference>
<protein>
    <submittedName>
        <fullName evidence="4">Myosin-13</fullName>
    </submittedName>
</protein>